<dbReference type="AlphaFoldDB" id="A0AAW0G4W9"/>
<comment type="caution">
    <text evidence="2">The sequence shown here is derived from an EMBL/GenBank/DDBJ whole genome shotgun (WGS) entry which is preliminary data.</text>
</comment>
<dbReference type="Proteomes" id="UP001385951">
    <property type="component" value="Unassembled WGS sequence"/>
</dbReference>
<keyword evidence="3" id="KW-1185">Reference proteome</keyword>
<accession>A0AAW0G4W9</accession>
<feature type="compositionally biased region" description="Low complexity" evidence="1">
    <location>
        <begin position="99"/>
        <end position="114"/>
    </location>
</feature>
<protein>
    <submittedName>
        <fullName evidence="2">Uncharacterized protein</fullName>
    </submittedName>
</protein>
<name>A0AAW0G4W9_9APHY</name>
<gene>
    <name evidence="2" type="ORF">QCA50_011724</name>
</gene>
<feature type="region of interest" description="Disordered" evidence="1">
    <location>
        <begin position="94"/>
        <end position="126"/>
    </location>
</feature>
<dbReference type="EMBL" id="JASBNA010000021">
    <property type="protein sequence ID" value="KAK7685359.1"/>
    <property type="molecule type" value="Genomic_DNA"/>
</dbReference>
<reference evidence="2 3" key="1">
    <citation type="submission" date="2022-09" db="EMBL/GenBank/DDBJ databases">
        <authorList>
            <person name="Palmer J.M."/>
        </authorList>
    </citation>
    <scope>NUCLEOTIDE SEQUENCE [LARGE SCALE GENOMIC DNA]</scope>
    <source>
        <strain evidence="2 3">DSM 7382</strain>
    </source>
</reference>
<proteinExistence type="predicted"/>
<evidence type="ECO:0000256" key="1">
    <source>
        <dbReference type="SAM" id="MobiDB-lite"/>
    </source>
</evidence>
<evidence type="ECO:0000313" key="2">
    <source>
        <dbReference type="EMBL" id="KAK7685359.1"/>
    </source>
</evidence>
<sequence length="126" mass="13993">MSCITAPPSNPFSPATPDKSLDHHYHKWCSYSPTATRQRPPSSSCLSEYPFLYGPLWLLSHSNRRVALPTKRQSRESLGQVFKGDHVEGCRAHLSASQLSPESLSSPHPSLPLHSRPPRPSEHPSC</sequence>
<organism evidence="2 3">
    <name type="scientific">Cerrena zonata</name>
    <dbReference type="NCBI Taxonomy" id="2478898"/>
    <lineage>
        <taxon>Eukaryota</taxon>
        <taxon>Fungi</taxon>
        <taxon>Dikarya</taxon>
        <taxon>Basidiomycota</taxon>
        <taxon>Agaricomycotina</taxon>
        <taxon>Agaricomycetes</taxon>
        <taxon>Polyporales</taxon>
        <taxon>Cerrenaceae</taxon>
        <taxon>Cerrena</taxon>
    </lineage>
</organism>
<evidence type="ECO:0000313" key="3">
    <source>
        <dbReference type="Proteomes" id="UP001385951"/>
    </source>
</evidence>